<dbReference type="SMART" id="SM00490">
    <property type="entry name" value="HELICc"/>
    <property type="match status" value="1"/>
</dbReference>
<keyword evidence="1" id="KW-0378">Hydrolase</keyword>
<dbReference type="Pfam" id="PF00271">
    <property type="entry name" value="Helicase_C"/>
    <property type="match status" value="1"/>
</dbReference>
<dbReference type="CDD" id="cd18793">
    <property type="entry name" value="SF2_C_SNF"/>
    <property type="match status" value="1"/>
</dbReference>
<dbReference type="OrthoDB" id="413460at2759"/>
<dbReference type="SUPFAM" id="SSF52540">
    <property type="entry name" value="P-loop containing nucleoside triphosphate hydrolases"/>
    <property type="match status" value="1"/>
</dbReference>
<dbReference type="InterPro" id="IPR049730">
    <property type="entry name" value="SNF2/RAD54-like_C"/>
</dbReference>
<gene>
    <name evidence="3" type="ORF">PXEA_LOCUS21934</name>
</gene>
<dbReference type="PROSITE" id="PS51194">
    <property type="entry name" value="HELICASE_CTER"/>
    <property type="match status" value="1"/>
</dbReference>
<dbReference type="InterPro" id="IPR027417">
    <property type="entry name" value="P-loop_NTPase"/>
</dbReference>
<evidence type="ECO:0000313" key="4">
    <source>
        <dbReference type="Proteomes" id="UP000784294"/>
    </source>
</evidence>
<proteinExistence type="predicted"/>
<evidence type="ECO:0000256" key="1">
    <source>
        <dbReference type="ARBA" id="ARBA00022801"/>
    </source>
</evidence>
<sequence>MLLLPFFCIYNTLRSCKCDIFLFLLTTRVGGLGINLTSANRVIIFDPDWNPTTDLQARERAWRIGQNRDVAIFRLLTTGTIEEKIYHRQIFKQFLTHRILKNPRQQRFFKTNDLTELFQLNEPSGEDKKHSETADFLKASNAECSI</sequence>
<protein>
    <recommendedName>
        <fullName evidence="2">Helicase C-terminal domain-containing protein</fullName>
    </recommendedName>
</protein>
<evidence type="ECO:0000313" key="3">
    <source>
        <dbReference type="EMBL" id="VEL28494.1"/>
    </source>
</evidence>
<organism evidence="3 4">
    <name type="scientific">Protopolystoma xenopodis</name>
    <dbReference type="NCBI Taxonomy" id="117903"/>
    <lineage>
        <taxon>Eukaryota</taxon>
        <taxon>Metazoa</taxon>
        <taxon>Spiralia</taxon>
        <taxon>Lophotrochozoa</taxon>
        <taxon>Platyhelminthes</taxon>
        <taxon>Monogenea</taxon>
        <taxon>Polyopisthocotylea</taxon>
        <taxon>Polystomatidea</taxon>
        <taxon>Polystomatidae</taxon>
        <taxon>Protopolystoma</taxon>
    </lineage>
</organism>
<dbReference type="GO" id="GO:0016787">
    <property type="term" value="F:hydrolase activity"/>
    <property type="evidence" value="ECO:0007669"/>
    <property type="project" value="UniProtKB-KW"/>
</dbReference>
<evidence type="ECO:0000259" key="2">
    <source>
        <dbReference type="PROSITE" id="PS51194"/>
    </source>
</evidence>
<dbReference type="Gene3D" id="3.40.50.300">
    <property type="entry name" value="P-loop containing nucleotide triphosphate hydrolases"/>
    <property type="match status" value="1"/>
</dbReference>
<dbReference type="Proteomes" id="UP000784294">
    <property type="component" value="Unassembled WGS sequence"/>
</dbReference>
<feature type="domain" description="Helicase C-terminal" evidence="2">
    <location>
        <begin position="1"/>
        <end position="115"/>
    </location>
</feature>
<name>A0A3S5CKE5_9PLAT</name>
<keyword evidence="4" id="KW-1185">Reference proteome</keyword>
<dbReference type="InterPro" id="IPR050496">
    <property type="entry name" value="SNF2_RAD54_helicase_repair"/>
</dbReference>
<dbReference type="GO" id="GO:0008094">
    <property type="term" value="F:ATP-dependent activity, acting on DNA"/>
    <property type="evidence" value="ECO:0007669"/>
    <property type="project" value="TreeGrafter"/>
</dbReference>
<dbReference type="GO" id="GO:0006283">
    <property type="term" value="P:transcription-coupled nucleotide-excision repair"/>
    <property type="evidence" value="ECO:0007669"/>
    <property type="project" value="TreeGrafter"/>
</dbReference>
<reference evidence="3" key="1">
    <citation type="submission" date="2018-11" db="EMBL/GenBank/DDBJ databases">
        <authorList>
            <consortium name="Pathogen Informatics"/>
        </authorList>
    </citation>
    <scope>NUCLEOTIDE SEQUENCE</scope>
</reference>
<dbReference type="GO" id="GO:0005634">
    <property type="term" value="C:nucleus"/>
    <property type="evidence" value="ECO:0007669"/>
    <property type="project" value="TreeGrafter"/>
</dbReference>
<dbReference type="Gene3D" id="1.20.120.850">
    <property type="entry name" value="SWI2/SNF2 ATPases, N-terminal domain"/>
    <property type="match status" value="1"/>
</dbReference>
<dbReference type="PANTHER" id="PTHR45629:SF7">
    <property type="entry name" value="DNA EXCISION REPAIR PROTEIN ERCC-6-RELATED"/>
    <property type="match status" value="1"/>
</dbReference>
<feature type="non-terminal residue" evidence="3">
    <location>
        <position position="1"/>
    </location>
</feature>
<dbReference type="EMBL" id="CAAALY010095469">
    <property type="protein sequence ID" value="VEL28494.1"/>
    <property type="molecule type" value="Genomic_DNA"/>
</dbReference>
<dbReference type="InterPro" id="IPR001650">
    <property type="entry name" value="Helicase_C-like"/>
</dbReference>
<comment type="caution">
    <text evidence="3">The sequence shown here is derived from an EMBL/GenBank/DDBJ whole genome shotgun (WGS) entry which is preliminary data.</text>
</comment>
<accession>A0A3S5CKE5</accession>
<dbReference type="PANTHER" id="PTHR45629">
    <property type="entry name" value="SNF2/RAD54 FAMILY MEMBER"/>
    <property type="match status" value="1"/>
</dbReference>
<dbReference type="AlphaFoldDB" id="A0A3S5CKE5"/>